<dbReference type="SUPFAM" id="SSF100950">
    <property type="entry name" value="NagB/RpiA/CoA transferase-like"/>
    <property type="match status" value="1"/>
</dbReference>
<keyword evidence="3" id="KW-0238">DNA-binding</keyword>
<dbReference type="InterPro" id="IPR037171">
    <property type="entry name" value="NagB/RpiA_transferase-like"/>
</dbReference>
<feature type="domain" description="Sugar-binding" evidence="5">
    <location>
        <begin position="62"/>
        <end position="313"/>
    </location>
</feature>
<dbReference type="GO" id="GO:0003677">
    <property type="term" value="F:DNA binding"/>
    <property type="evidence" value="ECO:0007669"/>
    <property type="project" value="UniProtKB-KW"/>
</dbReference>
<sequence length="315" mass="35078">MKISENHRKMLKIVTMYYEQGLTQAIIAKKMGISRPIISKMLQQAKESGIVSISIKDESAYAVELGLRLEKKYQLDDVIVIPTNEQKQHEIVKKEVSRTAAYYLSERLKPEMYIGLSWGTTLADLIDEMPYQSFPTINVSPLVGGVSSEHLYFDTNHLVFRLAEKLNSRCQYFYAPALAESTELANILNQSQLVGQALEQAKKVDLAIIGVGNPNQSSTWKRLGYIGTKELQIISKTGVKGDAVASLFDKNGQTVNNEISKRMLGIKVEDLVNIPEVMVIGCGEEKVDSIQPLLLGKCCTILIIDQKIAEALIAR</sequence>
<evidence type="ECO:0000256" key="4">
    <source>
        <dbReference type="ARBA" id="ARBA00023163"/>
    </source>
</evidence>
<evidence type="ECO:0000313" key="7">
    <source>
        <dbReference type="Proteomes" id="UP000249828"/>
    </source>
</evidence>
<dbReference type="SUPFAM" id="SSF46689">
    <property type="entry name" value="Homeodomain-like"/>
    <property type="match status" value="1"/>
</dbReference>
<keyword evidence="2" id="KW-0805">Transcription regulation</keyword>
<organism evidence="6 7">
    <name type="scientific">Enterococcus plantarum</name>
    <dbReference type="NCBI Taxonomy" id="1077675"/>
    <lineage>
        <taxon>Bacteria</taxon>
        <taxon>Bacillati</taxon>
        <taxon>Bacillota</taxon>
        <taxon>Bacilli</taxon>
        <taxon>Lactobacillales</taxon>
        <taxon>Enterococcaceae</taxon>
        <taxon>Enterococcus</taxon>
    </lineage>
</organism>
<proteinExistence type="inferred from homology"/>
<dbReference type="PANTHER" id="PTHR34294">
    <property type="entry name" value="TRANSCRIPTIONAL REGULATOR-RELATED"/>
    <property type="match status" value="1"/>
</dbReference>
<dbReference type="GO" id="GO:0030246">
    <property type="term" value="F:carbohydrate binding"/>
    <property type="evidence" value="ECO:0007669"/>
    <property type="project" value="InterPro"/>
</dbReference>
<dbReference type="PANTHER" id="PTHR34294:SF12">
    <property type="entry name" value="SUGAR-BINDING TRANSCRIPTIONAL REGULATOR"/>
    <property type="match status" value="1"/>
</dbReference>
<reference evidence="6 7" key="1">
    <citation type="submission" date="2017-11" db="EMBL/GenBank/DDBJ databases">
        <title>Draft genome sequence of Enterococcus plantarum TRW2 strain isolated from lettuce.</title>
        <authorList>
            <person name="Kim E.B."/>
            <person name="Marco M.L."/>
            <person name="Williams T.R."/>
            <person name="You I.H."/>
        </authorList>
    </citation>
    <scope>NUCLEOTIDE SEQUENCE [LARGE SCALE GENOMIC DNA]</scope>
    <source>
        <strain evidence="6 7">TRW2</strain>
    </source>
</reference>
<evidence type="ECO:0000256" key="2">
    <source>
        <dbReference type="ARBA" id="ARBA00023015"/>
    </source>
</evidence>
<dbReference type="AlphaFoldDB" id="A0A2W3Z9B4"/>
<protein>
    <submittedName>
        <fullName evidence="6">Sugar-binding protein</fullName>
    </submittedName>
</protein>
<evidence type="ECO:0000259" key="5">
    <source>
        <dbReference type="Pfam" id="PF04198"/>
    </source>
</evidence>
<name>A0A2W3Z9B4_9ENTE</name>
<dbReference type="Pfam" id="PF04198">
    <property type="entry name" value="Sugar-bind"/>
    <property type="match status" value="1"/>
</dbReference>
<dbReference type="Gene3D" id="3.40.50.1360">
    <property type="match status" value="1"/>
</dbReference>
<keyword evidence="7" id="KW-1185">Reference proteome</keyword>
<dbReference type="CDD" id="cd00093">
    <property type="entry name" value="HTH_XRE"/>
    <property type="match status" value="1"/>
</dbReference>
<accession>A0A2W3Z9B4</accession>
<evidence type="ECO:0000256" key="3">
    <source>
        <dbReference type="ARBA" id="ARBA00023125"/>
    </source>
</evidence>
<dbReference type="InterPro" id="IPR009057">
    <property type="entry name" value="Homeodomain-like_sf"/>
</dbReference>
<dbReference type="RefSeq" id="WP_111247208.1">
    <property type="nucleotide sequence ID" value="NZ_PIEU01000035.1"/>
</dbReference>
<comment type="similarity">
    <text evidence="1">Belongs to the SorC transcriptional regulatory family.</text>
</comment>
<dbReference type="InterPro" id="IPR007324">
    <property type="entry name" value="Sugar-bd_dom_put"/>
</dbReference>
<dbReference type="InterPro" id="IPR051054">
    <property type="entry name" value="SorC_transcr_regulators"/>
</dbReference>
<dbReference type="STRING" id="1077675.BCR22_00925"/>
<dbReference type="Gene3D" id="1.10.10.60">
    <property type="entry name" value="Homeodomain-like"/>
    <property type="match status" value="1"/>
</dbReference>
<dbReference type="InterPro" id="IPR001387">
    <property type="entry name" value="Cro/C1-type_HTH"/>
</dbReference>
<keyword evidence="4" id="KW-0804">Transcription</keyword>
<evidence type="ECO:0000256" key="1">
    <source>
        <dbReference type="ARBA" id="ARBA00010466"/>
    </source>
</evidence>
<gene>
    <name evidence="6" type="ORF">CI088_03505</name>
</gene>
<dbReference type="EMBL" id="PIEU01000035">
    <property type="protein sequence ID" value="PZL76216.1"/>
    <property type="molecule type" value="Genomic_DNA"/>
</dbReference>
<comment type="caution">
    <text evidence="6">The sequence shown here is derived from an EMBL/GenBank/DDBJ whole genome shotgun (WGS) entry which is preliminary data.</text>
</comment>
<evidence type="ECO:0000313" key="6">
    <source>
        <dbReference type="EMBL" id="PZL76216.1"/>
    </source>
</evidence>
<dbReference type="Proteomes" id="UP000249828">
    <property type="component" value="Unassembled WGS sequence"/>
</dbReference>